<accession>A0A6J4ITF9</accession>
<dbReference type="AlphaFoldDB" id="A0A6J4ITF9"/>
<feature type="non-terminal residue" evidence="2">
    <location>
        <position position="1"/>
    </location>
</feature>
<feature type="non-terminal residue" evidence="2">
    <location>
        <position position="159"/>
    </location>
</feature>
<organism evidence="2">
    <name type="scientific">uncultured Chthoniobacterales bacterium</name>
    <dbReference type="NCBI Taxonomy" id="1836801"/>
    <lineage>
        <taxon>Bacteria</taxon>
        <taxon>Pseudomonadati</taxon>
        <taxon>Verrucomicrobiota</taxon>
        <taxon>Spartobacteria</taxon>
        <taxon>Chthoniobacterales</taxon>
        <taxon>environmental samples</taxon>
    </lineage>
</organism>
<reference evidence="2" key="1">
    <citation type="submission" date="2020-02" db="EMBL/GenBank/DDBJ databases">
        <authorList>
            <person name="Meier V. D."/>
        </authorList>
    </citation>
    <scope>NUCLEOTIDE SEQUENCE</scope>
    <source>
        <strain evidence="2">AVDCRST_MAG42</strain>
    </source>
</reference>
<dbReference type="EMBL" id="CADCTA010000092">
    <property type="protein sequence ID" value="CAA9258950.1"/>
    <property type="molecule type" value="Genomic_DNA"/>
</dbReference>
<evidence type="ECO:0000256" key="1">
    <source>
        <dbReference type="SAM" id="MobiDB-lite"/>
    </source>
</evidence>
<feature type="compositionally biased region" description="Basic residues" evidence="1">
    <location>
        <begin position="119"/>
        <end position="133"/>
    </location>
</feature>
<sequence>EISPSARRRPLRLWQHGLRAARRQAEQCAIRSDPEEARRAEHEDRCALAAALEARAASHRQNRRRHDRRGDAAAFCTCSLNHRRSGDFGHIYSSTAERQRARRRERRNADLHREDSQGRRRRAAKAQQHRRRAQASGRADDHDPDAWSVAGRVTFTSPL</sequence>
<gene>
    <name evidence="2" type="ORF">AVDCRST_MAG42-2617</name>
</gene>
<protein>
    <submittedName>
        <fullName evidence="2">Uncharacterized protein</fullName>
    </submittedName>
</protein>
<feature type="region of interest" description="Disordered" evidence="1">
    <location>
        <begin position="82"/>
        <end position="159"/>
    </location>
</feature>
<feature type="compositionally biased region" description="Basic and acidic residues" evidence="1">
    <location>
        <begin position="107"/>
        <end position="118"/>
    </location>
</feature>
<proteinExistence type="predicted"/>
<evidence type="ECO:0000313" key="2">
    <source>
        <dbReference type="EMBL" id="CAA9258950.1"/>
    </source>
</evidence>
<name>A0A6J4ITF9_9BACT</name>